<dbReference type="InterPro" id="IPR008916">
    <property type="entry name" value="Retrov_capsid_C"/>
</dbReference>
<evidence type="ECO:0000313" key="3">
    <source>
        <dbReference type="Proteomes" id="UP000269221"/>
    </source>
</evidence>
<sequence length="313" mass="35054">MAVDNNNLPIRLEHLCGDGGWVSALKKAEENPFALFERIKDDASKAFFSIQPNGSFQPYSKIKQLLSEPFVTFVERLTRAIELQVKNKGAQEQVLDEMALADAIERCKAAVLSLSMELAPALHDMLQHLDHNGYRVNGLGQQRKKRKKKSMDHQVLAETAVAETTGQQCPPDRGWVVACVFDRQGPLGSLELSQDLHEWQEKLCPQCQEVIVIEVSCGVCGARFERETPKLWHEGGLCDHCYSGTLGAFHQAAQVVGIPNPIPGDFGGVADWRFAQTVWAIKKGIWQVRMVKRFRVLSAFCSWCQQVLQDPLN</sequence>
<evidence type="ECO:0000313" key="2">
    <source>
        <dbReference type="EMBL" id="RMB93268.1"/>
    </source>
</evidence>
<gene>
    <name evidence="2" type="ORF">DUI87_30390</name>
</gene>
<dbReference type="AlphaFoldDB" id="A0A3M0IXN8"/>
<protein>
    <recommendedName>
        <fullName evidence="1">Retroviral nucleocapsid Gag protein p24 C-terminal domain-containing protein</fullName>
    </recommendedName>
</protein>
<dbReference type="Gene3D" id="1.10.1200.30">
    <property type="match status" value="1"/>
</dbReference>
<dbReference type="EMBL" id="QRBI01000210">
    <property type="protein sequence ID" value="RMB93268.1"/>
    <property type="molecule type" value="Genomic_DNA"/>
</dbReference>
<feature type="domain" description="Retroviral nucleocapsid Gag protein p24 C-terminal" evidence="1">
    <location>
        <begin position="59"/>
        <end position="127"/>
    </location>
</feature>
<keyword evidence="3" id="KW-1185">Reference proteome</keyword>
<proteinExistence type="predicted"/>
<dbReference type="Pfam" id="PF19317">
    <property type="entry name" value="Gag_p24_C"/>
    <property type="match status" value="1"/>
</dbReference>
<comment type="caution">
    <text evidence="2">The sequence shown here is derived from an EMBL/GenBank/DDBJ whole genome shotgun (WGS) entry which is preliminary data.</text>
</comment>
<name>A0A3M0IXN8_HIRRU</name>
<reference evidence="2 3" key="1">
    <citation type="submission" date="2018-07" db="EMBL/GenBank/DDBJ databases">
        <title>A high quality draft genome assembly of the barn swallow (H. rustica rustica).</title>
        <authorList>
            <person name="Formenti G."/>
            <person name="Chiara M."/>
            <person name="Poveda L."/>
            <person name="Francoijs K.-J."/>
            <person name="Bonisoli-Alquati A."/>
            <person name="Canova L."/>
            <person name="Gianfranceschi L."/>
            <person name="Horner D.S."/>
            <person name="Saino N."/>
        </authorList>
    </citation>
    <scope>NUCLEOTIDE SEQUENCE [LARGE SCALE GENOMIC DNA]</scope>
    <source>
        <strain evidence="2">Chelidonia</strain>
        <tissue evidence="2">Blood</tissue>
    </source>
</reference>
<dbReference type="InterPro" id="IPR050195">
    <property type="entry name" value="Primate_lentivir_Gag_pol-like"/>
</dbReference>
<evidence type="ECO:0000259" key="1">
    <source>
        <dbReference type="Pfam" id="PF19317"/>
    </source>
</evidence>
<dbReference type="Proteomes" id="UP000269221">
    <property type="component" value="Unassembled WGS sequence"/>
</dbReference>
<dbReference type="SUPFAM" id="SSF47353">
    <property type="entry name" value="Retrovirus capsid dimerization domain-like"/>
    <property type="match status" value="1"/>
</dbReference>
<accession>A0A3M0IXN8</accession>
<dbReference type="PANTHER" id="PTHR40389">
    <property type="entry name" value="ENDOGENOUS RETROVIRUS GROUP K MEMBER 24 GAG POLYPROTEIN-RELATED"/>
    <property type="match status" value="1"/>
</dbReference>
<organism evidence="2 3">
    <name type="scientific">Hirundo rustica rustica</name>
    <dbReference type="NCBI Taxonomy" id="333673"/>
    <lineage>
        <taxon>Eukaryota</taxon>
        <taxon>Metazoa</taxon>
        <taxon>Chordata</taxon>
        <taxon>Craniata</taxon>
        <taxon>Vertebrata</taxon>
        <taxon>Euteleostomi</taxon>
        <taxon>Archelosauria</taxon>
        <taxon>Archosauria</taxon>
        <taxon>Dinosauria</taxon>
        <taxon>Saurischia</taxon>
        <taxon>Theropoda</taxon>
        <taxon>Coelurosauria</taxon>
        <taxon>Aves</taxon>
        <taxon>Neognathae</taxon>
        <taxon>Neoaves</taxon>
        <taxon>Telluraves</taxon>
        <taxon>Australaves</taxon>
        <taxon>Passeriformes</taxon>
        <taxon>Sylvioidea</taxon>
        <taxon>Hirundinidae</taxon>
        <taxon>Hirundo</taxon>
    </lineage>
</organism>
<dbReference type="PANTHER" id="PTHR40389:SF3">
    <property type="entry name" value="IGE-BINDING PROTEIN"/>
    <property type="match status" value="1"/>
</dbReference>
<dbReference type="InterPro" id="IPR045345">
    <property type="entry name" value="Gag_p24_C"/>
</dbReference>
<dbReference type="OrthoDB" id="9219359at2759"/>